<protein>
    <submittedName>
        <fullName evidence="2">Uncharacterized protein</fullName>
    </submittedName>
</protein>
<evidence type="ECO:0000313" key="2">
    <source>
        <dbReference type="EMBL" id="SEL83952.1"/>
    </source>
</evidence>
<feature type="transmembrane region" description="Helical" evidence="1">
    <location>
        <begin position="210"/>
        <end position="229"/>
    </location>
</feature>
<keyword evidence="1" id="KW-0812">Transmembrane</keyword>
<sequence>MYQTDHGTEASPRRRVAKDVNFADTAGGDDPMMAPTHAAMSIAFAAVVAAVVPAATPLVVAAALVGGLAPDLDMVVGVHRKTLHQLEAFVGGAVIASVVAVATGDVTPVLAATGFAAAALHCLADLAGGSSEPNPWEAATDRGVYVRSAGGWVAPRRWAAYDGSPGDLALAAVLSIPGFLVFGGDVHLVLVGSLIVAIGYTTVRKRVPQLSGRTPAVYAALVAFVSLLGRRR</sequence>
<dbReference type="AlphaFoldDB" id="A0A1H7TGC9"/>
<name>A0A1H7TGC9_HALLR</name>
<feature type="transmembrane region" description="Helical" evidence="1">
    <location>
        <begin position="86"/>
        <end position="104"/>
    </location>
</feature>
<organism evidence="2 3">
    <name type="scientific">Haloferax larsenii</name>
    <dbReference type="NCBI Taxonomy" id="302484"/>
    <lineage>
        <taxon>Archaea</taxon>
        <taxon>Methanobacteriati</taxon>
        <taxon>Methanobacteriota</taxon>
        <taxon>Stenosarchaea group</taxon>
        <taxon>Halobacteria</taxon>
        <taxon>Halobacteriales</taxon>
        <taxon>Haloferacaceae</taxon>
        <taxon>Haloferax</taxon>
    </lineage>
</organism>
<gene>
    <name evidence="2" type="ORF">SAMN04488691_10942</name>
</gene>
<evidence type="ECO:0000313" key="3">
    <source>
        <dbReference type="Proteomes" id="UP000183894"/>
    </source>
</evidence>
<accession>A0A1H7TGC9</accession>
<proteinExistence type="predicted"/>
<dbReference type="EMBL" id="FOAD01000009">
    <property type="protein sequence ID" value="SEL83952.1"/>
    <property type="molecule type" value="Genomic_DNA"/>
</dbReference>
<dbReference type="Proteomes" id="UP000183894">
    <property type="component" value="Unassembled WGS sequence"/>
</dbReference>
<keyword evidence="1" id="KW-1133">Transmembrane helix</keyword>
<evidence type="ECO:0000256" key="1">
    <source>
        <dbReference type="SAM" id="Phobius"/>
    </source>
</evidence>
<feature type="transmembrane region" description="Helical" evidence="1">
    <location>
        <begin position="168"/>
        <end position="198"/>
    </location>
</feature>
<keyword evidence="1" id="KW-0472">Membrane</keyword>
<feature type="transmembrane region" description="Helical" evidence="1">
    <location>
        <begin position="38"/>
        <end position="65"/>
    </location>
</feature>
<reference evidence="2 3" key="1">
    <citation type="submission" date="2016-10" db="EMBL/GenBank/DDBJ databases">
        <authorList>
            <person name="de Groot N.N."/>
        </authorList>
    </citation>
    <scope>NUCLEOTIDE SEQUENCE [LARGE SCALE GENOMIC DNA]</scope>
    <source>
        <strain evidence="2 3">CDM_5</strain>
    </source>
</reference>